<feature type="non-terminal residue" evidence="9">
    <location>
        <position position="1"/>
    </location>
</feature>
<feature type="region of interest" description="Disordered" evidence="7">
    <location>
        <begin position="135"/>
        <end position="154"/>
    </location>
</feature>
<feature type="domain" description="SpoVT-AbrB" evidence="8">
    <location>
        <begin position="80"/>
        <end position="123"/>
    </location>
</feature>
<name>A0A381QE03_9ZZZZ</name>
<reference evidence="9" key="1">
    <citation type="submission" date="2018-05" db="EMBL/GenBank/DDBJ databases">
        <authorList>
            <person name="Lanie J.A."/>
            <person name="Ng W.-L."/>
            <person name="Kazmierczak K.M."/>
            <person name="Andrzejewski T.M."/>
            <person name="Davidsen T.M."/>
            <person name="Wayne K.J."/>
            <person name="Tettelin H."/>
            <person name="Glass J.I."/>
            <person name="Rusch D."/>
            <person name="Podicherti R."/>
            <person name="Tsui H.-C.T."/>
            <person name="Winkler M.E."/>
        </authorList>
    </citation>
    <scope>NUCLEOTIDE SEQUENCE</scope>
</reference>
<keyword evidence="5" id="KW-0238">DNA-binding</keyword>
<dbReference type="InterPro" id="IPR003444">
    <property type="entry name" value="MraZ"/>
</dbReference>
<evidence type="ECO:0000256" key="3">
    <source>
        <dbReference type="ARBA" id="ARBA00022737"/>
    </source>
</evidence>
<sequence length="154" mass="17097">VEELFVGQFEHALDAKGRIVLPASFRSSFDQSGFLIKGSEGCLALLTPERFREIAQTMASRSEEGDIRHRSAKRSFGAGAARILPDKQGRIAVPEDLRSFAHLERECVVVGVIDEVEIWDRSRWEEITEVGDSLLESPDEFTETASGTNSDLNT</sequence>
<gene>
    <name evidence="9" type="ORF">METZ01_LOCUS28747</name>
</gene>
<dbReference type="PANTHER" id="PTHR34701">
    <property type="entry name" value="TRANSCRIPTIONAL REGULATOR MRAZ"/>
    <property type="match status" value="1"/>
</dbReference>
<dbReference type="GO" id="GO:2000143">
    <property type="term" value="P:negative regulation of DNA-templated transcription initiation"/>
    <property type="evidence" value="ECO:0007669"/>
    <property type="project" value="TreeGrafter"/>
</dbReference>
<dbReference type="AlphaFoldDB" id="A0A381QE03"/>
<dbReference type="HAMAP" id="MF_01008">
    <property type="entry name" value="MraZ"/>
    <property type="match status" value="1"/>
</dbReference>
<evidence type="ECO:0000256" key="1">
    <source>
        <dbReference type="ARBA" id="ARBA00013860"/>
    </source>
</evidence>
<keyword evidence="2" id="KW-0963">Cytoplasm</keyword>
<evidence type="ECO:0000256" key="7">
    <source>
        <dbReference type="SAM" id="MobiDB-lite"/>
    </source>
</evidence>
<evidence type="ECO:0000313" key="9">
    <source>
        <dbReference type="EMBL" id="SUZ75893.1"/>
    </source>
</evidence>
<dbReference type="PROSITE" id="PS51740">
    <property type="entry name" value="SPOVT_ABRB"/>
    <property type="match status" value="2"/>
</dbReference>
<evidence type="ECO:0000256" key="2">
    <source>
        <dbReference type="ARBA" id="ARBA00022490"/>
    </source>
</evidence>
<dbReference type="CDD" id="cd16320">
    <property type="entry name" value="MraZ_N"/>
    <property type="match status" value="1"/>
</dbReference>
<dbReference type="InterPro" id="IPR038619">
    <property type="entry name" value="MraZ_sf"/>
</dbReference>
<protein>
    <recommendedName>
        <fullName evidence="1">Transcriptional regulator MraZ</fullName>
    </recommendedName>
</protein>
<dbReference type="CDD" id="cd16321">
    <property type="entry name" value="MraZ_C"/>
    <property type="match status" value="1"/>
</dbReference>
<evidence type="ECO:0000256" key="6">
    <source>
        <dbReference type="ARBA" id="ARBA00023163"/>
    </source>
</evidence>
<dbReference type="PANTHER" id="PTHR34701:SF1">
    <property type="entry name" value="TRANSCRIPTIONAL REGULATOR MRAZ"/>
    <property type="match status" value="1"/>
</dbReference>
<feature type="compositionally biased region" description="Polar residues" evidence="7">
    <location>
        <begin position="143"/>
        <end position="154"/>
    </location>
</feature>
<keyword evidence="4" id="KW-0805">Transcription regulation</keyword>
<dbReference type="InterPro" id="IPR007159">
    <property type="entry name" value="SpoVT-AbrB_dom"/>
</dbReference>
<dbReference type="EMBL" id="UINC01001261">
    <property type="protein sequence ID" value="SUZ75893.1"/>
    <property type="molecule type" value="Genomic_DNA"/>
</dbReference>
<keyword evidence="6" id="KW-0804">Transcription</keyword>
<dbReference type="InterPro" id="IPR020603">
    <property type="entry name" value="MraZ_dom"/>
</dbReference>
<dbReference type="InterPro" id="IPR037914">
    <property type="entry name" value="SpoVT-AbrB_sf"/>
</dbReference>
<dbReference type="GO" id="GO:0003700">
    <property type="term" value="F:DNA-binding transcription factor activity"/>
    <property type="evidence" value="ECO:0007669"/>
    <property type="project" value="InterPro"/>
</dbReference>
<organism evidence="9">
    <name type="scientific">marine metagenome</name>
    <dbReference type="NCBI Taxonomy" id="408172"/>
    <lineage>
        <taxon>unclassified sequences</taxon>
        <taxon>metagenomes</taxon>
        <taxon>ecological metagenomes</taxon>
    </lineage>
</organism>
<feature type="domain" description="SpoVT-AbrB" evidence="8">
    <location>
        <begin position="8"/>
        <end position="50"/>
    </location>
</feature>
<dbReference type="InterPro" id="IPR035642">
    <property type="entry name" value="MraZ_N"/>
</dbReference>
<dbReference type="NCBIfam" id="TIGR00242">
    <property type="entry name" value="division/cell wall cluster transcriptional repressor MraZ"/>
    <property type="match status" value="1"/>
</dbReference>
<keyword evidence="3" id="KW-0677">Repeat</keyword>
<dbReference type="Gene3D" id="3.40.1550.20">
    <property type="entry name" value="Transcriptional regulator MraZ domain"/>
    <property type="match status" value="1"/>
</dbReference>
<dbReference type="InterPro" id="IPR035644">
    <property type="entry name" value="MraZ_C"/>
</dbReference>
<proteinExistence type="inferred from homology"/>
<dbReference type="GO" id="GO:0000976">
    <property type="term" value="F:transcription cis-regulatory region binding"/>
    <property type="evidence" value="ECO:0007669"/>
    <property type="project" value="TreeGrafter"/>
</dbReference>
<evidence type="ECO:0000256" key="5">
    <source>
        <dbReference type="ARBA" id="ARBA00023125"/>
    </source>
</evidence>
<evidence type="ECO:0000256" key="4">
    <source>
        <dbReference type="ARBA" id="ARBA00023015"/>
    </source>
</evidence>
<dbReference type="Pfam" id="PF02381">
    <property type="entry name" value="MraZ"/>
    <property type="match status" value="2"/>
</dbReference>
<accession>A0A381QE03</accession>
<dbReference type="SUPFAM" id="SSF89447">
    <property type="entry name" value="AbrB/MazE/MraZ-like"/>
    <property type="match status" value="1"/>
</dbReference>
<evidence type="ECO:0000259" key="8">
    <source>
        <dbReference type="PROSITE" id="PS51740"/>
    </source>
</evidence>